<gene>
    <name evidence="2" type="ORF">A6769_20550</name>
</gene>
<dbReference type="AlphaFoldDB" id="A0A367RFZ2"/>
<evidence type="ECO:0000313" key="2">
    <source>
        <dbReference type="EMBL" id="RCJ34801.1"/>
    </source>
</evidence>
<protein>
    <submittedName>
        <fullName evidence="2">Uncharacterized protein</fullName>
    </submittedName>
</protein>
<evidence type="ECO:0000313" key="3">
    <source>
        <dbReference type="Proteomes" id="UP000252085"/>
    </source>
</evidence>
<dbReference type="EMBL" id="LXQE01000154">
    <property type="protein sequence ID" value="RCJ34801.1"/>
    <property type="molecule type" value="Genomic_DNA"/>
</dbReference>
<sequence>MTPEQKQALQEHIQAMAKILYEDTSKEKLTNLAGIEEAVRSQMQKHVMPEVGVFLSKRLQGQAQDTNDGSKASKSILG</sequence>
<evidence type="ECO:0000256" key="1">
    <source>
        <dbReference type="SAM" id="MobiDB-lite"/>
    </source>
</evidence>
<reference evidence="2 3" key="1">
    <citation type="submission" date="2016-04" db="EMBL/GenBank/DDBJ databases">
        <authorList>
            <person name="Evans L.H."/>
            <person name="Alamgir A."/>
            <person name="Owens N."/>
            <person name="Weber N.D."/>
            <person name="Virtaneva K."/>
            <person name="Barbian K."/>
            <person name="Babar A."/>
            <person name="Rosenke K."/>
        </authorList>
    </citation>
    <scope>NUCLEOTIDE SEQUENCE [LARGE SCALE GENOMIC DNA]</scope>
    <source>
        <strain evidence="2">NIES-2108</strain>
    </source>
</reference>
<organism evidence="2 3">
    <name type="scientific">Nostoc punctiforme NIES-2108</name>
    <dbReference type="NCBI Taxonomy" id="1356359"/>
    <lineage>
        <taxon>Bacteria</taxon>
        <taxon>Bacillati</taxon>
        <taxon>Cyanobacteriota</taxon>
        <taxon>Cyanophyceae</taxon>
        <taxon>Nostocales</taxon>
        <taxon>Nostocaceae</taxon>
        <taxon>Nostoc</taxon>
    </lineage>
</organism>
<accession>A0A367RFZ2</accession>
<comment type="caution">
    <text evidence="2">The sequence shown here is derived from an EMBL/GenBank/DDBJ whole genome shotgun (WGS) entry which is preliminary data.</text>
</comment>
<name>A0A367RFZ2_NOSPU</name>
<feature type="non-terminal residue" evidence="2">
    <location>
        <position position="78"/>
    </location>
</feature>
<proteinExistence type="predicted"/>
<feature type="region of interest" description="Disordered" evidence="1">
    <location>
        <begin position="59"/>
        <end position="78"/>
    </location>
</feature>
<dbReference type="Proteomes" id="UP000252085">
    <property type="component" value="Unassembled WGS sequence"/>
</dbReference>